<comment type="caution">
    <text evidence="2">The sequence shown here is derived from an EMBL/GenBank/DDBJ whole genome shotgun (WGS) entry which is preliminary data.</text>
</comment>
<dbReference type="Proteomes" id="UP000277671">
    <property type="component" value="Unassembled WGS sequence"/>
</dbReference>
<evidence type="ECO:0000313" key="3">
    <source>
        <dbReference type="Proteomes" id="UP000277671"/>
    </source>
</evidence>
<sequence>MPDVILRLSHDFDEAELHADTDRLERLLTDDFVSIGERGFVLNKEQWIARHGDFRLISCLTTDAHVRRYDRTAILHGAQRVEATWLGERMALSVRFSQVWVQQADTWLLASIQFSTLSAD</sequence>
<gene>
    <name evidence="2" type="ORF">BDK92_6636</name>
</gene>
<evidence type="ECO:0000313" key="2">
    <source>
        <dbReference type="EMBL" id="RKR92202.1"/>
    </source>
</evidence>
<evidence type="ECO:0000259" key="1">
    <source>
        <dbReference type="Pfam" id="PF14534"/>
    </source>
</evidence>
<proteinExistence type="predicted"/>
<dbReference type="AlphaFoldDB" id="A0A495JV62"/>
<organism evidence="2 3">
    <name type="scientific">Micromonospora pisi</name>
    <dbReference type="NCBI Taxonomy" id="589240"/>
    <lineage>
        <taxon>Bacteria</taxon>
        <taxon>Bacillati</taxon>
        <taxon>Actinomycetota</taxon>
        <taxon>Actinomycetes</taxon>
        <taxon>Micromonosporales</taxon>
        <taxon>Micromonosporaceae</taxon>
        <taxon>Micromonospora</taxon>
    </lineage>
</organism>
<protein>
    <submittedName>
        <fullName evidence="2">Uncharacterized protein DUF4440</fullName>
    </submittedName>
</protein>
<feature type="domain" description="DUF4440" evidence="1">
    <location>
        <begin position="5"/>
        <end position="109"/>
    </location>
</feature>
<keyword evidence="3" id="KW-1185">Reference proteome</keyword>
<dbReference type="InterPro" id="IPR032710">
    <property type="entry name" value="NTF2-like_dom_sf"/>
</dbReference>
<dbReference type="RefSeq" id="WP_121160235.1">
    <property type="nucleotide sequence ID" value="NZ_RBKT01000001.1"/>
</dbReference>
<dbReference type="SUPFAM" id="SSF54427">
    <property type="entry name" value="NTF2-like"/>
    <property type="match status" value="1"/>
</dbReference>
<reference evidence="2 3" key="1">
    <citation type="submission" date="2018-10" db="EMBL/GenBank/DDBJ databases">
        <title>Sequencing the genomes of 1000 actinobacteria strains.</title>
        <authorList>
            <person name="Klenk H.-P."/>
        </authorList>
    </citation>
    <scope>NUCLEOTIDE SEQUENCE [LARGE SCALE GENOMIC DNA]</scope>
    <source>
        <strain evidence="2 3">DSM 45175</strain>
    </source>
</reference>
<dbReference type="EMBL" id="RBKT01000001">
    <property type="protein sequence ID" value="RKR92202.1"/>
    <property type="molecule type" value="Genomic_DNA"/>
</dbReference>
<dbReference type="InterPro" id="IPR027843">
    <property type="entry name" value="DUF4440"/>
</dbReference>
<accession>A0A495JV62</accession>
<dbReference type="Pfam" id="PF14534">
    <property type="entry name" value="DUF4440"/>
    <property type="match status" value="1"/>
</dbReference>
<dbReference type="Gene3D" id="3.10.450.50">
    <property type="match status" value="1"/>
</dbReference>
<name>A0A495JV62_9ACTN</name>
<dbReference type="OrthoDB" id="884581at2"/>